<dbReference type="Pfam" id="PF01381">
    <property type="entry name" value="HTH_3"/>
    <property type="match status" value="1"/>
</dbReference>
<dbReference type="InterPro" id="IPR050807">
    <property type="entry name" value="TransReg_Diox_bact_type"/>
</dbReference>
<dbReference type="PANTHER" id="PTHR46797">
    <property type="entry name" value="HTH-TYPE TRANSCRIPTIONAL REGULATOR"/>
    <property type="match status" value="1"/>
</dbReference>
<dbReference type="EMBL" id="MFJL01000001">
    <property type="protein sequence ID" value="OGG17200.1"/>
    <property type="molecule type" value="Genomic_DNA"/>
</dbReference>
<proteinExistence type="predicted"/>
<feature type="domain" description="HTH cro/C1-type" evidence="2">
    <location>
        <begin position="39"/>
        <end position="94"/>
    </location>
</feature>
<dbReference type="PROSITE" id="PS50943">
    <property type="entry name" value="HTH_CROC1"/>
    <property type="match status" value="1"/>
</dbReference>
<dbReference type="GO" id="GO:0005829">
    <property type="term" value="C:cytosol"/>
    <property type="evidence" value="ECO:0007669"/>
    <property type="project" value="TreeGrafter"/>
</dbReference>
<evidence type="ECO:0000313" key="4">
    <source>
        <dbReference type="Proteomes" id="UP000176923"/>
    </source>
</evidence>
<evidence type="ECO:0000313" key="3">
    <source>
        <dbReference type="EMBL" id="OGG17200.1"/>
    </source>
</evidence>
<accession>A0A1F5ZXM6</accession>
<dbReference type="Proteomes" id="UP000176923">
    <property type="component" value="Unassembled WGS sequence"/>
</dbReference>
<dbReference type="GO" id="GO:0003677">
    <property type="term" value="F:DNA binding"/>
    <property type="evidence" value="ECO:0007669"/>
    <property type="project" value="UniProtKB-KW"/>
</dbReference>
<sequence>MNKKLSYPFEEDLQESLKDPKFRKIWEEGETNYQLGRQMIEKRLKKKISQRQLAKKVGTTQAVISRIETMNANPSLNLLKRIAAALGSSVKIEFR</sequence>
<name>A0A1F5ZXM6_9BACT</name>
<dbReference type="InterPro" id="IPR010982">
    <property type="entry name" value="Lambda_DNA-bd_dom_sf"/>
</dbReference>
<comment type="caution">
    <text evidence="3">The sequence shown here is derived from an EMBL/GenBank/DDBJ whole genome shotgun (WGS) entry which is preliminary data.</text>
</comment>
<dbReference type="SUPFAM" id="SSF47413">
    <property type="entry name" value="lambda repressor-like DNA-binding domains"/>
    <property type="match status" value="1"/>
</dbReference>
<protein>
    <recommendedName>
        <fullName evidence="2">HTH cro/C1-type domain-containing protein</fullName>
    </recommendedName>
</protein>
<dbReference type="CDD" id="cd00093">
    <property type="entry name" value="HTH_XRE"/>
    <property type="match status" value="1"/>
</dbReference>
<keyword evidence="1" id="KW-0238">DNA-binding</keyword>
<dbReference type="SMART" id="SM00530">
    <property type="entry name" value="HTH_XRE"/>
    <property type="match status" value="1"/>
</dbReference>
<dbReference type="GO" id="GO:0003700">
    <property type="term" value="F:DNA-binding transcription factor activity"/>
    <property type="evidence" value="ECO:0007669"/>
    <property type="project" value="TreeGrafter"/>
</dbReference>
<dbReference type="Gene3D" id="1.10.260.40">
    <property type="entry name" value="lambda repressor-like DNA-binding domains"/>
    <property type="match status" value="1"/>
</dbReference>
<dbReference type="STRING" id="1798382.A3D77_00005"/>
<evidence type="ECO:0000259" key="2">
    <source>
        <dbReference type="PROSITE" id="PS50943"/>
    </source>
</evidence>
<reference evidence="3 4" key="1">
    <citation type="journal article" date="2016" name="Nat. Commun.">
        <title>Thousands of microbial genomes shed light on interconnected biogeochemical processes in an aquifer system.</title>
        <authorList>
            <person name="Anantharaman K."/>
            <person name="Brown C.T."/>
            <person name="Hug L.A."/>
            <person name="Sharon I."/>
            <person name="Castelle C.J."/>
            <person name="Probst A.J."/>
            <person name="Thomas B.C."/>
            <person name="Singh A."/>
            <person name="Wilkins M.J."/>
            <person name="Karaoz U."/>
            <person name="Brodie E.L."/>
            <person name="Williams K.H."/>
            <person name="Hubbard S.S."/>
            <person name="Banfield J.F."/>
        </authorList>
    </citation>
    <scope>NUCLEOTIDE SEQUENCE [LARGE SCALE GENOMIC DNA]</scope>
</reference>
<dbReference type="PANTHER" id="PTHR46797:SF1">
    <property type="entry name" value="METHYLPHOSPHONATE SYNTHASE"/>
    <property type="match status" value="1"/>
</dbReference>
<gene>
    <name evidence="3" type="ORF">A3D77_00005</name>
</gene>
<organism evidence="3 4">
    <name type="scientific">Candidatus Gottesmanbacteria bacterium RIFCSPHIGHO2_02_FULL_39_11</name>
    <dbReference type="NCBI Taxonomy" id="1798382"/>
    <lineage>
        <taxon>Bacteria</taxon>
        <taxon>Candidatus Gottesmaniibacteriota</taxon>
    </lineage>
</organism>
<dbReference type="AlphaFoldDB" id="A0A1F5ZXM6"/>
<dbReference type="InterPro" id="IPR001387">
    <property type="entry name" value="Cro/C1-type_HTH"/>
</dbReference>
<evidence type="ECO:0000256" key="1">
    <source>
        <dbReference type="ARBA" id="ARBA00023125"/>
    </source>
</evidence>